<sequence>MQSNNKYAVSIWIAVVVRRPLYYASWKTNNFTRYITSPLGVYLNARWLNKETATKVERSSDEIIMLGLSRMLHRKLRRHHRRSWLSSAELDCCGSKLWSSPFDISNPVRRTEASCKTLYNSSSH</sequence>
<dbReference type="InParanoid" id="M4BU41"/>
<dbReference type="Proteomes" id="UP000011713">
    <property type="component" value="Unassembled WGS sequence"/>
</dbReference>
<reference evidence="1" key="2">
    <citation type="submission" date="2015-06" db="UniProtKB">
        <authorList>
            <consortium name="EnsemblProtists"/>
        </authorList>
    </citation>
    <scope>IDENTIFICATION</scope>
    <source>
        <strain evidence="1">Emoy2</strain>
    </source>
</reference>
<evidence type="ECO:0000313" key="2">
    <source>
        <dbReference type="Proteomes" id="UP000011713"/>
    </source>
</evidence>
<name>M4BU41_HYAAE</name>
<organism evidence="1 2">
    <name type="scientific">Hyaloperonospora arabidopsidis (strain Emoy2)</name>
    <name type="common">Downy mildew agent</name>
    <name type="synonym">Peronospora arabidopsidis</name>
    <dbReference type="NCBI Taxonomy" id="559515"/>
    <lineage>
        <taxon>Eukaryota</taxon>
        <taxon>Sar</taxon>
        <taxon>Stramenopiles</taxon>
        <taxon>Oomycota</taxon>
        <taxon>Peronosporomycetes</taxon>
        <taxon>Peronosporales</taxon>
        <taxon>Peronosporaceae</taxon>
        <taxon>Hyaloperonospora</taxon>
    </lineage>
</organism>
<dbReference type="AlphaFoldDB" id="M4BU41"/>
<reference evidence="2" key="1">
    <citation type="journal article" date="2010" name="Science">
        <title>Signatures of adaptation to obligate biotrophy in the Hyaloperonospora arabidopsidis genome.</title>
        <authorList>
            <person name="Baxter L."/>
            <person name="Tripathy S."/>
            <person name="Ishaque N."/>
            <person name="Boot N."/>
            <person name="Cabral A."/>
            <person name="Kemen E."/>
            <person name="Thines M."/>
            <person name="Ah-Fong A."/>
            <person name="Anderson R."/>
            <person name="Badejoko W."/>
            <person name="Bittner-Eddy P."/>
            <person name="Boore J.L."/>
            <person name="Chibucos M.C."/>
            <person name="Coates M."/>
            <person name="Dehal P."/>
            <person name="Delehaunty K."/>
            <person name="Dong S."/>
            <person name="Downton P."/>
            <person name="Dumas B."/>
            <person name="Fabro G."/>
            <person name="Fronick C."/>
            <person name="Fuerstenberg S.I."/>
            <person name="Fulton L."/>
            <person name="Gaulin E."/>
            <person name="Govers F."/>
            <person name="Hughes L."/>
            <person name="Humphray S."/>
            <person name="Jiang R.H."/>
            <person name="Judelson H."/>
            <person name="Kamoun S."/>
            <person name="Kyung K."/>
            <person name="Meijer H."/>
            <person name="Minx P."/>
            <person name="Morris P."/>
            <person name="Nelson J."/>
            <person name="Phuntumart V."/>
            <person name="Qutob D."/>
            <person name="Rehmany A."/>
            <person name="Rougon-Cardoso A."/>
            <person name="Ryden P."/>
            <person name="Torto-Alalibo T."/>
            <person name="Studholme D."/>
            <person name="Wang Y."/>
            <person name="Win J."/>
            <person name="Wood J."/>
            <person name="Clifton S.W."/>
            <person name="Rogers J."/>
            <person name="Van den Ackerveken G."/>
            <person name="Jones J.D."/>
            <person name="McDowell J.M."/>
            <person name="Beynon J."/>
            <person name="Tyler B.M."/>
        </authorList>
    </citation>
    <scope>NUCLEOTIDE SEQUENCE [LARGE SCALE GENOMIC DNA]</scope>
    <source>
        <strain evidence="2">Emoy2</strain>
    </source>
</reference>
<proteinExistence type="predicted"/>
<dbReference type="EMBL" id="JH597899">
    <property type="status" value="NOT_ANNOTATED_CDS"/>
    <property type="molecule type" value="Genomic_DNA"/>
</dbReference>
<accession>M4BU41</accession>
<evidence type="ECO:0000313" key="1">
    <source>
        <dbReference type="EnsemblProtists" id="HpaP810028"/>
    </source>
</evidence>
<protein>
    <submittedName>
        <fullName evidence="1">Uncharacterized protein</fullName>
    </submittedName>
</protein>
<dbReference type="VEuPathDB" id="FungiDB:HpaG810028"/>
<keyword evidence="2" id="KW-1185">Reference proteome</keyword>
<dbReference type="EnsemblProtists" id="HpaT810028">
    <property type="protein sequence ID" value="HpaP810028"/>
    <property type="gene ID" value="HpaG810028"/>
</dbReference>
<dbReference type="HOGENOM" id="CLU_2008304_0_0_1"/>